<name>C6CLU3_DICC1</name>
<dbReference type="InterPro" id="IPR011701">
    <property type="entry name" value="MFS"/>
</dbReference>
<dbReference type="NCBIfam" id="TIGR00883">
    <property type="entry name" value="2A0106"/>
    <property type="match status" value="1"/>
</dbReference>
<dbReference type="GO" id="GO:0005886">
    <property type="term" value="C:plasma membrane"/>
    <property type="evidence" value="ECO:0007669"/>
    <property type="project" value="UniProtKB-SubCell"/>
</dbReference>
<dbReference type="AlphaFoldDB" id="C6CLU3"/>
<evidence type="ECO:0000256" key="9">
    <source>
        <dbReference type="ARBA" id="ARBA00023136"/>
    </source>
</evidence>
<dbReference type="PROSITE" id="PS00217">
    <property type="entry name" value="SUGAR_TRANSPORT_2"/>
    <property type="match status" value="1"/>
</dbReference>
<comment type="subcellular location">
    <subcellularLocation>
        <location evidence="1">Cell inner membrane</location>
        <topology evidence="1">Multi-pass membrane protein</topology>
    </subcellularLocation>
</comment>
<evidence type="ECO:0000256" key="8">
    <source>
        <dbReference type="ARBA" id="ARBA00022989"/>
    </source>
</evidence>
<keyword evidence="9 12" id="KW-0472">Membrane</keyword>
<organism evidence="14 15">
    <name type="scientific">Dickeya chrysanthemi (strain Ech1591)</name>
    <name type="common">Dickeya zeae (strain Ech1591)</name>
    <dbReference type="NCBI Taxonomy" id="561229"/>
    <lineage>
        <taxon>Bacteria</taxon>
        <taxon>Pseudomonadati</taxon>
        <taxon>Pseudomonadota</taxon>
        <taxon>Gammaproteobacteria</taxon>
        <taxon>Enterobacterales</taxon>
        <taxon>Pectobacteriaceae</taxon>
        <taxon>Dickeya</taxon>
    </lineage>
</organism>
<keyword evidence="5" id="KW-0997">Cell inner membrane</keyword>
<protein>
    <recommendedName>
        <fullName evidence="11">Alpha-ketoglutarate permease</fullName>
    </recommendedName>
</protein>
<dbReference type="PANTHER" id="PTHR43528">
    <property type="entry name" value="ALPHA-KETOGLUTARATE PERMEASE"/>
    <property type="match status" value="1"/>
</dbReference>
<reference evidence="14 15" key="1">
    <citation type="submission" date="2009-06" db="EMBL/GenBank/DDBJ databases">
        <title>Complete sequence of Dickeya zeae Ech1591.</title>
        <authorList>
            <consortium name="US DOE Joint Genome Institute"/>
            <person name="Lucas S."/>
            <person name="Copeland A."/>
            <person name="Lapidus A."/>
            <person name="Glavina del Rio T."/>
            <person name="Tice H."/>
            <person name="Bruce D."/>
            <person name="Goodwin L."/>
            <person name="Pitluck S."/>
            <person name="Chertkov O."/>
            <person name="Brettin T."/>
            <person name="Detter J.C."/>
            <person name="Han C."/>
            <person name="Larimer F."/>
            <person name="Land M."/>
            <person name="Hauser L."/>
            <person name="Kyrpides N."/>
            <person name="Ovchinnikova G."/>
            <person name="Balakrishnan V."/>
            <person name="Glasner J."/>
            <person name="Perna N.T."/>
        </authorList>
    </citation>
    <scope>NUCLEOTIDE SEQUENCE [LARGE SCALE GENOMIC DNA]</scope>
    <source>
        <strain evidence="14 15">Ech1591</strain>
    </source>
</reference>
<evidence type="ECO:0000256" key="2">
    <source>
        <dbReference type="ARBA" id="ARBA00008240"/>
    </source>
</evidence>
<dbReference type="STRING" id="561229.Dd1591_0849"/>
<evidence type="ECO:0000256" key="6">
    <source>
        <dbReference type="ARBA" id="ARBA00022692"/>
    </source>
</evidence>
<dbReference type="Proteomes" id="UP000002735">
    <property type="component" value="Chromosome"/>
</dbReference>
<evidence type="ECO:0000256" key="11">
    <source>
        <dbReference type="ARBA" id="ARBA00069296"/>
    </source>
</evidence>
<keyword evidence="4" id="KW-1003">Cell membrane</keyword>
<evidence type="ECO:0000256" key="7">
    <source>
        <dbReference type="ARBA" id="ARBA00022847"/>
    </source>
</evidence>
<evidence type="ECO:0000256" key="1">
    <source>
        <dbReference type="ARBA" id="ARBA00004429"/>
    </source>
</evidence>
<evidence type="ECO:0000256" key="10">
    <source>
        <dbReference type="ARBA" id="ARBA00058957"/>
    </source>
</evidence>
<evidence type="ECO:0000256" key="3">
    <source>
        <dbReference type="ARBA" id="ARBA00022448"/>
    </source>
</evidence>
<dbReference type="HOGENOM" id="CLU_001265_39_0_6"/>
<dbReference type="EMBL" id="CP001655">
    <property type="protein sequence ID" value="ACT05728.1"/>
    <property type="molecule type" value="Genomic_DNA"/>
</dbReference>
<feature type="domain" description="Major facilitator superfamily (MFS) profile" evidence="13">
    <location>
        <begin position="24"/>
        <end position="429"/>
    </location>
</feature>
<dbReference type="InterPro" id="IPR004736">
    <property type="entry name" value="MHS_symport"/>
</dbReference>
<comment type="similarity">
    <text evidence="2">Belongs to the major facilitator superfamily. Metabolite:H+ Symporter (MHS) family (TC 2.A.1.6) family.</text>
</comment>
<feature type="transmembrane region" description="Helical" evidence="12">
    <location>
        <begin position="406"/>
        <end position="424"/>
    </location>
</feature>
<dbReference type="GO" id="GO:0015293">
    <property type="term" value="F:symporter activity"/>
    <property type="evidence" value="ECO:0007669"/>
    <property type="project" value="UniProtKB-KW"/>
</dbReference>
<dbReference type="RefSeq" id="WP_012768607.1">
    <property type="nucleotide sequence ID" value="NC_012912.1"/>
</dbReference>
<gene>
    <name evidence="14" type="ordered locus">Dd1591_0849</name>
</gene>
<dbReference type="GeneID" id="45078970"/>
<feature type="transmembrane region" description="Helical" evidence="12">
    <location>
        <begin position="97"/>
        <end position="117"/>
    </location>
</feature>
<keyword evidence="3" id="KW-0813">Transport</keyword>
<dbReference type="PANTHER" id="PTHR43528:SF1">
    <property type="entry name" value="ALPHA-KETOGLUTARATE PERMEASE"/>
    <property type="match status" value="1"/>
</dbReference>
<evidence type="ECO:0000259" key="13">
    <source>
        <dbReference type="PROSITE" id="PS50850"/>
    </source>
</evidence>
<feature type="transmembrane region" description="Helical" evidence="12">
    <location>
        <begin position="283"/>
        <end position="301"/>
    </location>
</feature>
<dbReference type="PROSITE" id="PS50850">
    <property type="entry name" value="MFS"/>
    <property type="match status" value="1"/>
</dbReference>
<feature type="transmembrane region" description="Helical" evidence="12">
    <location>
        <begin position="313"/>
        <end position="332"/>
    </location>
</feature>
<comment type="function">
    <text evidence="10">Uptake of alpha-ketoglutarate across the boundary membrane with the concomitant import of a cation (symport system).</text>
</comment>
<feature type="transmembrane region" description="Helical" evidence="12">
    <location>
        <begin position="338"/>
        <end position="361"/>
    </location>
</feature>
<dbReference type="InterPro" id="IPR051084">
    <property type="entry name" value="H+-coupled_symporters"/>
</dbReference>
<dbReference type="FunFam" id="1.20.1250.20:FF:000095">
    <property type="entry name" value="Alpha-ketoglutarate permease"/>
    <property type="match status" value="1"/>
</dbReference>
<keyword evidence="8 12" id="KW-1133">Transmembrane helix</keyword>
<keyword evidence="6 12" id="KW-0812">Transmembrane</keyword>
<feature type="transmembrane region" description="Helical" evidence="12">
    <location>
        <begin position="245"/>
        <end position="263"/>
    </location>
</feature>
<dbReference type="InterPro" id="IPR020846">
    <property type="entry name" value="MFS_dom"/>
</dbReference>
<dbReference type="InterPro" id="IPR036259">
    <property type="entry name" value="MFS_trans_sf"/>
</dbReference>
<feature type="transmembrane region" description="Helical" evidence="12">
    <location>
        <begin position="63"/>
        <end position="85"/>
    </location>
</feature>
<evidence type="ECO:0000256" key="5">
    <source>
        <dbReference type="ARBA" id="ARBA00022519"/>
    </source>
</evidence>
<dbReference type="Gene3D" id="1.20.1250.20">
    <property type="entry name" value="MFS general substrate transporter like domains"/>
    <property type="match status" value="1"/>
</dbReference>
<accession>C6CLU3</accession>
<dbReference type="NCBIfam" id="NF007710">
    <property type="entry name" value="PRK10406.1"/>
    <property type="match status" value="1"/>
</dbReference>
<dbReference type="SUPFAM" id="SSF103473">
    <property type="entry name" value="MFS general substrate transporter"/>
    <property type="match status" value="1"/>
</dbReference>
<sequence length="433" mass="46928">MVNTIKSQDGTTISNVGSRQRIWAIVGASSGNLVEWFDFYVYSFCSLYFAHIFFPTGNATTQLLQTAGVFAAGFLMRPIGGWLFGYIADKYGRKRSMLISVCMMCLGSLVIACLPGYATIGVWAPLLLLMARLFQGLSVGGEYGTSATYMSEVALEGRKGFYASFQYVTLIGGQLLALLVVVILQYVLSDTELRSWGWRIPFALGAALAVVALFLRRSLNETSDSETRARKDAGSLRGLWRNRSAFIMVLGFTAGGSLSFYTYTTYMQKYLVNTAGMSAKSASGLMTLALFVFMLLQPLFGALSDKIGRRSSMLFFGALSALLTVPILSTLQGITNPVIAFSLVMLALVIVSFYTSISGILKAEMFPPEVRALGVGLSYAVANASFGGSAEYVALSLKSLGMEESFFWYVSLMGALAFLVSLGLHHKGKGEKL</sequence>
<evidence type="ECO:0000256" key="12">
    <source>
        <dbReference type="SAM" id="Phobius"/>
    </source>
</evidence>
<feature type="transmembrane region" description="Helical" evidence="12">
    <location>
        <begin position="161"/>
        <end position="184"/>
    </location>
</feature>
<dbReference type="CDD" id="cd17367">
    <property type="entry name" value="MFS_KgtP"/>
    <property type="match status" value="1"/>
</dbReference>
<evidence type="ECO:0000313" key="14">
    <source>
        <dbReference type="EMBL" id="ACT05728.1"/>
    </source>
</evidence>
<dbReference type="eggNOG" id="COG0477">
    <property type="taxonomic scope" value="Bacteria"/>
</dbReference>
<dbReference type="Pfam" id="PF07690">
    <property type="entry name" value="MFS_1"/>
    <property type="match status" value="1"/>
</dbReference>
<dbReference type="OrthoDB" id="3690818at2"/>
<evidence type="ECO:0000256" key="4">
    <source>
        <dbReference type="ARBA" id="ARBA00022475"/>
    </source>
</evidence>
<dbReference type="KEGG" id="dze:Dd1591_0849"/>
<proteinExistence type="inferred from homology"/>
<evidence type="ECO:0000313" key="15">
    <source>
        <dbReference type="Proteomes" id="UP000002735"/>
    </source>
</evidence>
<keyword evidence="7" id="KW-0769">Symport</keyword>
<feature type="transmembrane region" description="Helical" evidence="12">
    <location>
        <begin position="373"/>
        <end position="394"/>
    </location>
</feature>
<dbReference type="InterPro" id="IPR005829">
    <property type="entry name" value="Sugar_transporter_CS"/>
</dbReference>